<dbReference type="Proteomes" id="UP000031036">
    <property type="component" value="Unassembled WGS sequence"/>
</dbReference>
<dbReference type="OMA" id="HEGTINM"/>
<evidence type="ECO:0000313" key="1">
    <source>
        <dbReference type="EMBL" id="KHN72346.1"/>
    </source>
</evidence>
<dbReference type="OrthoDB" id="5837302at2759"/>
<evidence type="ECO:0000313" key="2">
    <source>
        <dbReference type="Proteomes" id="UP000031036"/>
    </source>
</evidence>
<comment type="caution">
    <text evidence="1">The sequence shown here is derived from an EMBL/GenBank/DDBJ whole genome shotgun (WGS) entry which is preliminary data.</text>
</comment>
<accession>A0A0B2UMW9</accession>
<protein>
    <submittedName>
        <fullName evidence="1">Uncharacterized protein</fullName>
    </submittedName>
</protein>
<gene>
    <name evidence="1" type="ORF">Tcan_05098</name>
</gene>
<name>A0A0B2UMW9_TOXCA</name>
<dbReference type="AlphaFoldDB" id="A0A0B2UMW9"/>
<reference evidence="1 2" key="1">
    <citation type="submission" date="2014-11" db="EMBL/GenBank/DDBJ databases">
        <title>Genetic blueprint of the zoonotic pathogen Toxocara canis.</title>
        <authorList>
            <person name="Zhu X.-Q."/>
            <person name="Korhonen P.K."/>
            <person name="Cai H."/>
            <person name="Young N.D."/>
            <person name="Nejsum P."/>
            <person name="von Samson-Himmelstjerna G."/>
            <person name="Boag P.R."/>
            <person name="Tan P."/>
            <person name="Li Q."/>
            <person name="Min J."/>
            <person name="Yang Y."/>
            <person name="Wang X."/>
            <person name="Fang X."/>
            <person name="Hall R.S."/>
            <person name="Hofmann A."/>
            <person name="Sternberg P.W."/>
            <person name="Jex A.R."/>
            <person name="Gasser R.B."/>
        </authorList>
    </citation>
    <scope>NUCLEOTIDE SEQUENCE [LARGE SCALE GENOMIC DNA]</scope>
    <source>
        <strain evidence="1">PN_DK_2014</strain>
    </source>
</reference>
<keyword evidence="2" id="KW-1185">Reference proteome</keyword>
<dbReference type="EMBL" id="JPKZ01003258">
    <property type="protein sequence ID" value="KHN72346.1"/>
    <property type="molecule type" value="Genomic_DNA"/>
</dbReference>
<organism evidence="1 2">
    <name type="scientific">Toxocara canis</name>
    <name type="common">Canine roundworm</name>
    <dbReference type="NCBI Taxonomy" id="6265"/>
    <lineage>
        <taxon>Eukaryota</taxon>
        <taxon>Metazoa</taxon>
        <taxon>Ecdysozoa</taxon>
        <taxon>Nematoda</taxon>
        <taxon>Chromadorea</taxon>
        <taxon>Rhabditida</taxon>
        <taxon>Spirurina</taxon>
        <taxon>Ascaridomorpha</taxon>
        <taxon>Ascaridoidea</taxon>
        <taxon>Toxocaridae</taxon>
        <taxon>Toxocara</taxon>
    </lineage>
</organism>
<proteinExistence type="predicted"/>
<sequence>MECFDVGALYTNVEIDGAVVPLLPPLREHRSFIDTCGLTICEVDVVLRVRFSSNIFRFDGQHYQRIRGLTVVNRLAPLLANAYTDSTERQYISCDTNDLRKILKFSAADQSWDLGKSPV</sequence>